<protein>
    <submittedName>
        <fullName evidence="2">Uncharacterized protein</fullName>
    </submittedName>
</protein>
<feature type="signal peptide" evidence="1">
    <location>
        <begin position="1"/>
        <end position="20"/>
    </location>
</feature>
<keyword evidence="3" id="KW-1185">Reference proteome</keyword>
<accession>A0A8E5HP65</accession>
<dbReference type="KEGG" id="uvi:66064050"/>
<evidence type="ECO:0000313" key="3">
    <source>
        <dbReference type="Proteomes" id="UP000027002"/>
    </source>
</evidence>
<dbReference type="GeneID" id="66064050"/>
<dbReference type="AlphaFoldDB" id="A0A8E5HP65"/>
<organism evidence="2 3">
    <name type="scientific">Ustilaginoidea virens</name>
    <name type="common">Rice false smut fungus</name>
    <name type="synonym">Villosiclava virens</name>
    <dbReference type="NCBI Taxonomy" id="1159556"/>
    <lineage>
        <taxon>Eukaryota</taxon>
        <taxon>Fungi</taxon>
        <taxon>Dikarya</taxon>
        <taxon>Ascomycota</taxon>
        <taxon>Pezizomycotina</taxon>
        <taxon>Sordariomycetes</taxon>
        <taxon>Hypocreomycetidae</taxon>
        <taxon>Hypocreales</taxon>
        <taxon>Clavicipitaceae</taxon>
        <taxon>Ustilaginoidea</taxon>
    </lineage>
</organism>
<dbReference type="RefSeq" id="XP_042996704.1">
    <property type="nucleotide sequence ID" value="XM_043140770.1"/>
</dbReference>
<feature type="chain" id="PRO_5034985541" evidence="1">
    <location>
        <begin position="21"/>
        <end position="299"/>
    </location>
</feature>
<sequence length="299" mass="32378">MLFSVVPAAIVLAASQAVNALPADLDAQGAVTRMSATGINGRQIDLAAQYKSKRSDGAGPCVDSDDVLSCAKKMKGTFKVDAEATFPTRKIRLPARYYGPERNIRGLLGEIELEYSVALSSCALADPVVVHKEPVKTCKEDTCEEAVKFVTTVTDTVAMGYRFAGYLNGHMTLNTPPEVKFTSENGQGWSSSTTTTHEVTRNMTIYQDQTCAAATVQMQVVCQAVVNAPKDVNFIGKEFPEGRFKVIPDFCGPKDHIFSSQITPEVKSVCDAMSKHPVSMDFQITPFKSPWVMGGCLNS</sequence>
<gene>
    <name evidence="2" type="ORF">UV8b_03272</name>
</gene>
<reference evidence="2" key="1">
    <citation type="submission" date="2020-03" db="EMBL/GenBank/DDBJ databases">
        <title>A mixture of massive structural variations and highly conserved coding sequences in Ustilaginoidea virens genome.</title>
        <authorList>
            <person name="Zhang K."/>
            <person name="Zhao Z."/>
            <person name="Zhang Z."/>
            <person name="Li Y."/>
            <person name="Hsiang T."/>
            <person name="Sun W."/>
        </authorList>
    </citation>
    <scope>NUCLEOTIDE SEQUENCE</scope>
    <source>
        <strain evidence="2">UV-8b</strain>
    </source>
</reference>
<name>A0A8E5HP65_USTVR</name>
<proteinExistence type="predicted"/>
<evidence type="ECO:0000256" key="1">
    <source>
        <dbReference type="SAM" id="SignalP"/>
    </source>
</evidence>
<evidence type="ECO:0000313" key="2">
    <source>
        <dbReference type="EMBL" id="QUC19031.1"/>
    </source>
</evidence>
<dbReference type="Proteomes" id="UP000027002">
    <property type="component" value="Chromosome 2"/>
</dbReference>
<keyword evidence="1" id="KW-0732">Signal</keyword>
<dbReference type="EMBL" id="CP072754">
    <property type="protein sequence ID" value="QUC19031.1"/>
    <property type="molecule type" value="Genomic_DNA"/>
</dbReference>